<evidence type="ECO:0000259" key="5">
    <source>
        <dbReference type="Pfam" id="PF03081"/>
    </source>
</evidence>
<dbReference type="Proteomes" id="UP001172457">
    <property type="component" value="Chromosome 1"/>
</dbReference>
<dbReference type="AlphaFoldDB" id="A0AA38TQ08"/>
<sequence length="454" mass="52191">MMETLIEQKLVAAATFIIRELDSDDKLSRKAKKILTNLRAKLSSTSKIDEEEEEEEVSDIEKQIDSMKTKTMIWTYEPDEVKEYLKQVDGLRQLVERLESLNPSKDSEQHRLLTKANGVLSTSIHRIEGLFKRTLVYNRYNFVPTRVRSSEDDGVGRSSIVSFMDDSNDDDTERDGLRNEKNFYIMQLVDPEVIPDLKSIASIMSGTNYRRKCTDSFISVRKDALDDLLFILEIEKSSIEDVWKMKQAALSSKIKRWGKAMRIFLRIYLASEKFLCEQIFGQDESVSALYFSDTSKASILQFLNFAEAFAIGRHEPRKILTVLGMHDALANLTRDIESIYPQEDQSYLRFKIRDVLSSVRYNAGATFYEFTNVVRFHESNVVVPKGEIHPLTRYVMDYVTTLAGYKNSLNIIFNKHSERYDQDSSSLLETTSAFENDNVNEISSSSPMGCVSDR</sequence>
<name>A0AA38TQ08_9ASTR</name>
<keyword evidence="3" id="KW-0268">Exocytosis</keyword>
<dbReference type="GO" id="GO:0006887">
    <property type="term" value="P:exocytosis"/>
    <property type="evidence" value="ECO:0007669"/>
    <property type="project" value="UniProtKB-KW"/>
</dbReference>
<dbReference type="SUPFAM" id="SSF74788">
    <property type="entry name" value="Cullin repeat-like"/>
    <property type="match status" value="1"/>
</dbReference>
<dbReference type="GO" id="GO:0000145">
    <property type="term" value="C:exocyst"/>
    <property type="evidence" value="ECO:0007669"/>
    <property type="project" value="InterPro"/>
</dbReference>
<accession>A0AA38TQ08</accession>
<keyword evidence="7" id="KW-1185">Reference proteome</keyword>
<organism evidence="6 7">
    <name type="scientific">Centaurea solstitialis</name>
    <name type="common">yellow star-thistle</name>
    <dbReference type="NCBI Taxonomy" id="347529"/>
    <lineage>
        <taxon>Eukaryota</taxon>
        <taxon>Viridiplantae</taxon>
        <taxon>Streptophyta</taxon>
        <taxon>Embryophyta</taxon>
        <taxon>Tracheophyta</taxon>
        <taxon>Spermatophyta</taxon>
        <taxon>Magnoliopsida</taxon>
        <taxon>eudicotyledons</taxon>
        <taxon>Gunneridae</taxon>
        <taxon>Pentapetalae</taxon>
        <taxon>asterids</taxon>
        <taxon>campanulids</taxon>
        <taxon>Asterales</taxon>
        <taxon>Asteraceae</taxon>
        <taxon>Carduoideae</taxon>
        <taxon>Cardueae</taxon>
        <taxon>Centaureinae</taxon>
        <taxon>Centaurea</taxon>
    </lineage>
</organism>
<protein>
    <recommendedName>
        <fullName evidence="3">Exocyst subunit Exo70 family protein</fullName>
    </recommendedName>
</protein>
<dbReference type="InterPro" id="IPR016159">
    <property type="entry name" value="Cullin_repeat-like_dom_sf"/>
</dbReference>
<gene>
    <name evidence="6" type="ORF">OSB04_000020</name>
</gene>
<dbReference type="Pfam" id="PF03081">
    <property type="entry name" value="Exo70_C"/>
    <property type="match status" value="1"/>
</dbReference>
<feature type="coiled-coil region" evidence="4">
    <location>
        <begin position="50"/>
        <end position="101"/>
    </location>
</feature>
<evidence type="ECO:0000313" key="6">
    <source>
        <dbReference type="EMBL" id="KAJ9564054.1"/>
    </source>
</evidence>
<dbReference type="PANTHER" id="PTHR12542:SF152">
    <property type="entry name" value="EXOCYST SUBUNIT EXO70 FAMILY PROTEIN"/>
    <property type="match status" value="1"/>
</dbReference>
<dbReference type="PANTHER" id="PTHR12542">
    <property type="entry name" value="EXOCYST COMPLEX PROTEIN EXO70"/>
    <property type="match status" value="1"/>
</dbReference>
<evidence type="ECO:0000256" key="4">
    <source>
        <dbReference type="SAM" id="Coils"/>
    </source>
</evidence>
<evidence type="ECO:0000256" key="1">
    <source>
        <dbReference type="ARBA" id="ARBA00006756"/>
    </source>
</evidence>
<dbReference type="Pfam" id="PF20669">
    <property type="entry name" value="Exo70_N"/>
    <property type="match status" value="1"/>
</dbReference>
<keyword evidence="3" id="KW-0653">Protein transport</keyword>
<dbReference type="InterPro" id="IPR004140">
    <property type="entry name" value="Exo70"/>
</dbReference>
<keyword evidence="2 3" id="KW-0813">Transport</keyword>
<comment type="function">
    <text evidence="3">Component of the exocyst complex.</text>
</comment>
<evidence type="ECO:0000256" key="2">
    <source>
        <dbReference type="ARBA" id="ARBA00022448"/>
    </source>
</evidence>
<keyword evidence="4" id="KW-0175">Coiled coil</keyword>
<feature type="domain" description="Exocyst complex subunit Exo70 C-terminal" evidence="5">
    <location>
        <begin position="255"/>
        <end position="438"/>
    </location>
</feature>
<dbReference type="GO" id="GO:0005546">
    <property type="term" value="F:phosphatidylinositol-4,5-bisphosphate binding"/>
    <property type="evidence" value="ECO:0007669"/>
    <property type="project" value="InterPro"/>
</dbReference>
<dbReference type="EMBL" id="JARYMX010000001">
    <property type="protein sequence ID" value="KAJ9564054.1"/>
    <property type="molecule type" value="Genomic_DNA"/>
</dbReference>
<dbReference type="InterPro" id="IPR046364">
    <property type="entry name" value="Exo70_C"/>
</dbReference>
<dbReference type="GO" id="GO:0015031">
    <property type="term" value="P:protein transport"/>
    <property type="evidence" value="ECO:0007669"/>
    <property type="project" value="UniProtKB-KW"/>
</dbReference>
<comment type="similarity">
    <text evidence="1 3">Belongs to the EXO70 family.</text>
</comment>
<comment type="caution">
    <text evidence="6">The sequence shown here is derived from an EMBL/GenBank/DDBJ whole genome shotgun (WGS) entry which is preliminary data.</text>
</comment>
<reference evidence="6" key="1">
    <citation type="submission" date="2023-03" db="EMBL/GenBank/DDBJ databases">
        <title>Chromosome-scale reference genome and RAD-based genetic map of yellow starthistle (Centaurea solstitialis) reveal putative structural variation and QTLs associated with invader traits.</title>
        <authorList>
            <person name="Reatini B."/>
            <person name="Cang F.A."/>
            <person name="Jiang Q."/>
            <person name="Mckibben M.T.W."/>
            <person name="Barker M.S."/>
            <person name="Rieseberg L.H."/>
            <person name="Dlugosch K.M."/>
        </authorList>
    </citation>
    <scope>NUCLEOTIDE SEQUENCE</scope>
    <source>
        <strain evidence="6">CAN-66</strain>
        <tissue evidence="6">Leaf</tissue>
    </source>
</reference>
<dbReference type="Gene3D" id="1.20.1280.170">
    <property type="entry name" value="Exocyst complex component Exo70"/>
    <property type="match status" value="1"/>
</dbReference>
<proteinExistence type="inferred from homology"/>
<evidence type="ECO:0000256" key="3">
    <source>
        <dbReference type="RuleBase" id="RU365026"/>
    </source>
</evidence>
<evidence type="ECO:0000313" key="7">
    <source>
        <dbReference type="Proteomes" id="UP001172457"/>
    </source>
</evidence>